<dbReference type="EMBL" id="MU864044">
    <property type="protein sequence ID" value="KAK4194705.1"/>
    <property type="molecule type" value="Genomic_DNA"/>
</dbReference>
<dbReference type="AlphaFoldDB" id="A0AAN6X8B5"/>
<feature type="non-terminal residue" evidence="2">
    <location>
        <position position="1"/>
    </location>
</feature>
<evidence type="ECO:0000313" key="3">
    <source>
        <dbReference type="Proteomes" id="UP001303160"/>
    </source>
</evidence>
<comment type="caution">
    <text evidence="2">The sequence shown here is derived from an EMBL/GenBank/DDBJ whole genome shotgun (WGS) entry which is preliminary data.</text>
</comment>
<gene>
    <name evidence="2" type="ORF">QBC40DRAFT_187537</name>
</gene>
<evidence type="ECO:0000256" key="1">
    <source>
        <dbReference type="SAM" id="MobiDB-lite"/>
    </source>
</evidence>
<dbReference type="PANTHER" id="PTHR33099">
    <property type="entry name" value="FE2OG DIOXYGENASE DOMAIN-CONTAINING PROTEIN"/>
    <property type="match status" value="1"/>
</dbReference>
<protein>
    <submittedName>
        <fullName evidence="2">Uncharacterized protein</fullName>
    </submittedName>
</protein>
<accession>A0AAN6X8B5</accession>
<reference evidence="2" key="2">
    <citation type="submission" date="2023-05" db="EMBL/GenBank/DDBJ databases">
        <authorList>
            <consortium name="Lawrence Berkeley National Laboratory"/>
            <person name="Steindorff A."/>
            <person name="Hensen N."/>
            <person name="Bonometti L."/>
            <person name="Westerberg I."/>
            <person name="Brannstrom I.O."/>
            <person name="Guillou S."/>
            <person name="Cros-Aarteil S."/>
            <person name="Calhoun S."/>
            <person name="Haridas S."/>
            <person name="Kuo A."/>
            <person name="Mondo S."/>
            <person name="Pangilinan J."/>
            <person name="Riley R."/>
            <person name="Labutti K."/>
            <person name="Andreopoulos B."/>
            <person name="Lipzen A."/>
            <person name="Chen C."/>
            <person name="Yanf M."/>
            <person name="Daum C."/>
            <person name="Ng V."/>
            <person name="Clum A."/>
            <person name="Ohm R."/>
            <person name="Martin F."/>
            <person name="Silar P."/>
            <person name="Natvig D."/>
            <person name="Lalanne C."/>
            <person name="Gautier V."/>
            <person name="Ament-Velasquez S.L."/>
            <person name="Kruys A."/>
            <person name="Hutchinson M.I."/>
            <person name="Powell A.J."/>
            <person name="Barry K."/>
            <person name="Miller A.N."/>
            <person name="Grigoriev I.V."/>
            <person name="Debuchy R."/>
            <person name="Gladieux P."/>
            <person name="Thoren M.H."/>
            <person name="Johannesson H."/>
        </authorList>
    </citation>
    <scope>NUCLEOTIDE SEQUENCE</scope>
    <source>
        <strain evidence="2">CBS 315.58</strain>
    </source>
</reference>
<proteinExistence type="predicted"/>
<reference evidence="2" key="1">
    <citation type="journal article" date="2023" name="Mol. Phylogenet. Evol.">
        <title>Genome-scale phylogeny and comparative genomics of the fungal order Sordariales.</title>
        <authorList>
            <person name="Hensen N."/>
            <person name="Bonometti L."/>
            <person name="Westerberg I."/>
            <person name="Brannstrom I.O."/>
            <person name="Guillou S."/>
            <person name="Cros-Aarteil S."/>
            <person name="Calhoun S."/>
            <person name="Haridas S."/>
            <person name="Kuo A."/>
            <person name="Mondo S."/>
            <person name="Pangilinan J."/>
            <person name="Riley R."/>
            <person name="LaButti K."/>
            <person name="Andreopoulos B."/>
            <person name="Lipzen A."/>
            <person name="Chen C."/>
            <person name="Yan M."/>
            <person name="Daum C."/>
            <person name="Ng V."/>
            <person name="Clum A."/>
            <person name="Steindorff A."/>
            <person name="Ohm R.A."/>
            <person name="Martin F."/>
            <person name="Silar P."/>
            <person name="Natvig D.O."/>
            <person name="Lalanne C."/>
            <person name="Gautier V."/>
            <person name="Ament-Velasquez S.L."/>
            <person name="Kruys A."/>
            <person name="Hutchinson M.I."/>
            <person name="Powell A.J."/>
            <person name="Barry K."/>
            <person name="Miller A.N."/>
            <person name="Grigoriev I.V."/>
            <person name="Debuchy R."/>
            <person name="Gladieux P."/>
            <person name="Hiltunen Thoren M."/>
            <person name="Johannesson H."/>
        </authorList>
    </citation>
    <scope>NUCLEOTIDE SEQUENCE</scope>
    <source>
        <strain evidence="2">CBS 315.58</strain>
    </source>
</reference>
<sequence>FGTLVVSLPLYTDSEHDAGGDVILRHRGKRIVYKPSSITCGRNLVTSYAAWCSDVSNKCLPLASGYRFMVVYALVADQPSQPRSSTALLPVLETMPLLNALERWHQSQTSSNQMECIYHVPRKGRIEPEKTPDLYQELDGWTNPSIHSLRGRDLVQARVLLNATSHHDSDFDVFLATIEMEETGICEYDHALEYSRQKAKRFLAKRQSRHSGSSRSRKSASRYYSRGLGLRLKDGTYVKPKPFHPITDVEETKYRLLNLHDMDEHSLLRYTLSTLEPGSFLQENPREGFHNQETRYIECRGAYVSSI</sequence>
<dbReference type="PANTHER" id="PTHR33099:SF7">
    <property type="entry name" value="MYND-TYPE DOMAIN-CONTAINING PROTEIN"/>
    <property type="match status" value="1"/>
</dbReference>
<keyword evidence="3" id="KW-1185">Reference proteome</keyword>
<dbReference type="Proteomes" id="UP001303160">
    <property type="component" value="Unassembled WGS sequence"/>
</dbReference>
<name>A0AAN6X8B5_9PEZI</name>
<evidence type="ECO:0000313" key="2">
    <source>
        <dbReference type="EMBL" id="KAK4194705.1"/>
    </source>
</evidence>
<organism evidence="2 3">
    <name type="scientific">Triangularia verruculosa</name>
    <dbReference type="NCBI Taxonomy" id="2587418"/>
    <lineage>
        <taxon>Eukaryota</taxon>
        <taxon>Fungi</taxon>
        <taxon>Dikarya</taxon>
        <taxon>Ascomycota</taxon>
        <taxon>Pezizomycotina</taxon>
        <taxon>Sordariomycetes</taxon>
        <taxon>Sordariomycetidae</taxon>
        <taxon>Sordariales</taxon>
        <taxon>Podosporaceae</taxon>
        <taxon>Triangularia</taxon>
    </lineage>
</organism>
<feature type="region of interest" description="Disordered" evidence="1">
    <location>
        <begin position="203"/>
        <end position="222"/>
    </location>
</feature>